<dbReference type="PROSITE" id="PS51257">
    <property type="entry name" value="PROKAR_LIPOPROTEIN"/>
    <property type="match status" value="1"/>
</dbReference>
<comment type="caution">
    <text evidence="3">The sequence shown here is derived from an EMBL/GenBank/DDBJ whole genome shotgun (WGS) entry which is preliminary data.</text>
</comment>
<evidence type="ECO:0000256" key="1">
    <source>
        <dbReference type="SAM" id="Phobius"/>
    </source>
</evidence>
<organism evidence="3 4">
    <name type="scientific">Roseateles oligotrophus</name>
    <dbReference type="NCBI Taxonomy" id="1769250"/>
    <lineage>
        <taxon>Bacteria</taxon>
        <taxon>Pseudomonadati</taxon>
        <taxon>Pseudomonadota</taxon>
        <taxon>Betaproteobacteria</taxon>
        <taxon>Burkholderiales</taxon>
        <taxon>Sphaerotilaceae</taxon>
        <taxon>Roseateles</taxon>
    </lineage>
</organism>
<feature type="transmembrane region" description="Helical" evidence="1">
    <location>
        <begin position="44"/>
        <end position="61"/>
    </location>
</feature>
<evidence type="ECO:0000313" key="4">
    <source>
        <dbReference type="Proteomes" id="UP001209701"/>
    </source>
</evidence>
<dbReference type="EMBL" id="JAJIRN010000011">
    <property type="protein sequence ID" value="MCV2370877.1"/>
    <property type="molecule type" value="Genomic_DNA"/>
</dbReference>
<evidence type="ECO:0000313" key="3">
    <source>
        <dbReference type="EMBL" id="MCV2370877.1"/>
    </source>
</evidence>
<reference evidence="3 4" key="1">
    <citation type="submission" date="2021-11" db="EMBL/GenBank/DDBJ databases">
        <authorList>
            <person name="Liang Q."/>
            <person name="Mou H."/>
            <person name="Liu Z."/>
        </authorList>
    </citation>
    <scope>NUCLEOTIDE SEQUENCE [LARGE SCALE GENOMIC DNA]</scope>
    <source>
        <strain evidence="3 4">CHU3</strain>
    </source>
</reference>
<protein>
    <submittedName>
        <fullName evidence="3">DUF5668 domain-containing protein</fullName>
    </submittedName>
</protein>
<feature type="transmembrane region" description="Helical" evidence="1">
    <location>
        <begin position="12"/>
        <end position="32"/>
    </location>
</feature>
<accession>A0ABT2YLD8</accession>
<keyword evidence="1" id="KW-1133">Transmembrane helix</keyword>
<evidence type="ECO:0000259" key="2">
    <source>
        <dbReference type="Pfam" id="PF22570"/>
    </source>
</evidence>
<sequence>MQDDAARCAPKGRYQSITAGLILIGLGCLFFADNRGWLELRKLQSYWPAIIGLIGLSQMIAARNADQMAKGGLLVFLSAWLYASLEHLWGLNFFNSWPLLLIALGLSKVISGLFKPDDAAADKSS</sequence>
<keyword evidence="4" id="KW-1185">Reference proteome</keyword>
<feature type="domain" description="LiaF transmembrane" evidence="2">
    <location>
        <begin position="19"/>
        <end position="111"/>
    </location>
</feature>
<feature type="transmembrane region" description="Helical" evidence="1">
    <location>
        <begin position="73"/>
        <end position="91"/>
    </location>
</feature>
<dbReference type="RefSeq" id="WP_263573461.1">
    <property type="nucleotide sequence ID" value="NZ_JAJIRN010000011.1"/>
</dbReference>
<proteinExistence type="predicted"/>
<gene>
    <name evidence="3" type="ORF">LNV07_22555</name>
</gene>
<keyword evidence="1" id="KW-0812">Transmembrane</keyword>
<dbReference type="InterPro" id="IPR054331">
    <property type="entry name" value="LiaF_TM"/>
</dbReference>
<dbReference type="Pfam" id="PF22570">
    <property type="entry name" value="LiaF-TM"/>
    <property type="match status" value="1"/>
</dbReference>
<name>A0ABT2YLD8_9BURK</name>
<keyword evidence="1" id="KW-0472">Membrane</keyword>
<dbReference type="Proteomes" id="UP001209701">
    <property type="component" value="Unassembled WGS sequence"/>
</dbReference>